<comment type="subcellular location">
    <subcellularLocation>
        <location evidence="1 7">Cytoplasm</location>
    </subcellularLocation>
</comment>
<protein>
    <recommendedName>
        <fullName evidence="7">Arginine repressor</fullName>
    </recommendedName>
</protein>
<dbReference type="InterPro" id="IPR036251">
    <property type="entry name" value="Arg_repress_C_sf"/>
</dbReference>
<keyword evidence="5 7" id="KW-0238">DNA-binding</keyword>
<dbReference type="InterPro" id="IPR020899">
    <property type="entry name" value="Arg_repress_C"/>
</dbReference>
<keyword evidence="7" id="KW-0028">Amino-acid biosynthesis</keyword>
<evidence type="ECO:0000259" key="8">
    <source>
        <dbReference type="Pfam" id="PF01316"/>
    </source>
</evidence>
<comment type="function">
    <text evidence="7">Regulates arginine biosynthesis genes.</text>
</comment>
<evidence type="ECO:0000313" key="11">
    <source>
        <dbReference type="Proteomes" id="UP000305165"/>
    </source>
</evidence>
<dbReference type="PANTHER" id="PTHR34471:SF1">
    <property type="entry name" value="ARGININE REPRESSOR"/>
    <property type="match status" value="1"/>
</dbReference>
<sequence>MNKKERLELIQDLVVRYPIDTQDEIVERLKDFGVQATQATVSRDIKELGIIKVPTADNTYIYGLPKPKQKSPETKSILHLRSMDKMIHIDLVPGSALVIKRQILEQFGDQVFSVIADDDSILLIVKDEDYLPQIQQTIRMW</sequence>
<keyword evidence="6 7" id="KW-0804">Transcription</keyword>
<dbReference type="InterPro" id="IPR036388">
    <property type="entry name" value="WH-like_DNA-bd_sf"/>
</dbReference>
<dbReference type="GO" id="GO:0006526">
    <property type="term" value="P:L-arginine biosynthetic process"/>
    <property type="evidence" value="ECO:0007669"/>
    <property type="project" value="UniProtKB-UniPathway"/>
</dbReference>
<evidence type="ECO:0000256" key="5">
    <source>
        <dbReference type="ARBA" id="ARBA00023125"/>
    </source>
</evidence>
<dbReference type="GO" id="GO:0003677">
    <property type="term" value="F:DNA binding"/>
    <property type="evidence" value="ECO:0007669"/>
    <property type="project" value="UniProtKB-KW"/>
</dbReference>
<dbReference type="GO" id="GO:0005737">
    <property type="term" value="C:cytoplasm"/>
    <property type="evidence" value="ECO:0007669"/>
    <property type="project" value="UniProtKB-SubCell"/>
</dbReference>
<evidence type="ECO:0000256" key="3">
    <source>
        <dbReference type="ARBA" id="ARBA00022490"/>
    </source>
</evidence>
<feature type="domain" description="Arginine repressor C-terminal" evidence="9">
    <location>
        <begin position="76"/>
        <end position="139"/>
    </location>
</feature>
<dbReference type="Pfam" id="PF02863">
    <property type="entry name" value="Arg_repressor_C"/>
    <property type="match status" value="1"/>
</dbReference>
<evidence type="ECO:0000256" key="6">
    <source>
        <dbReference type="ARBA" id="ARBA00023163"/>
    </source>
</evidence>
<comment type="caution">
    <text evidence="10">The sequence shown here is derived from an EMBL/GenBank/DDBJ whole genome shotgun (WGS) entry which is preliminary data.</text>
</comment>
<dbReference type="PRINTS" id="PR01467">
    <property type="entry name" value="ARGREPRESSOR"/>
</dbReference>
<dbReference type="GO" id="GO:0003700">
    <property type="term" value="F:DNA-binding transcription factor activity"/>
    <property type="evidence" value="ECO:0007669"/>
    <property type="project" value="UniProtKB-UniRule"/>
</dbReference>
<reference evidence="10 11" key="1">
    <citation type="submission" date="2019-04" db="EMBL/GenBank/DDBJ databases">
        <title>Genome analysis of Streptococcus suis strain WUSS424.</title>
        <authorList>
            <person name="Chen H."/>
            <person name="Gao X."/>
            <person name="Wu Z."/>
        </authorList>
    </citation>
    <scope>NUCLEOTIDE SEQUENCE [LARGE SCALE GENOMIC DNA]</scope>
    <source>
        <strain evidence="10 11">WUSS424</strain>
    </source>
</reference>
<dbReference type="PANTHER" id="PTHR34471">
    <property type="entry name" value="ARGININE REPRESSOR"/>
    <property type="match status" value="1"/>
</dbReference>
<evidence type="ECO:0000256" key="1">
    <source>
        <dbReference type="ARBA" id="ARBA00004496"/>
    </source>
</evidence>
<gene>
    <name evidence="7" type="primary">argR</name>
    <name evidence="10" type="ORF">FAJ39_04890</name>
</gene>
<dbReference type="InterPro" id="IPR001669">
    <property type="entry name" value="Arg_repress"/>
</dbReference>
<dbReference type="InterPro" id="IPR036390">
    <property type="entry name" value="WH_DNA-bd_sf"/>
</dbReference>
<dbReference type="AlphaFoldDB" id="A0A4V4RWM4"/>
<evidence type="ECO:0000256" key="4">
    <source>
        <dbReference type="ARBA" id="ARBA00023015"/>
    </source>
</evidence>
<evidence type="ECO:0000313" key="10">
    <source>
        <dbReference type="EMBL" id="TII00405.1"/>
    </source>
</evidence>
<evidence type="ECO:0000256" key="7">
    <source>
        <dbReference type="HAMAP-Rule" id="MF_00173"/>
    </source>
</evidence>
<keyword evidence="7" id="KW-0055">Arginine biosynthesis</keyword>
<dbReference type="Gene3D" id="3.30.1360.40">
    <property type="match status" value="1"/>
</dbReference>
<dbReference type="GO" id="GO:1900079">
    <property type="term" value="P:regulation of arginine biosynthetic process"/>
    <property type="evidence" value="ECO:0007669"/>
    <property type="project" value="UniProtKB-UniRule"/>
</dbReference>
<comment type="pathway">
    <text evidence="7">Amino-acid biosynthesis; L-arginine biosynthesis [regulation].</text>
</comment>
<evidence type="ECO:0000256" key="2">
    <source>
        <dbReference type="ARBA" id="ARBA00008316"/>
    </source>
</evidence>
<keyword evidence="7" id="KW-0678">Repressor</keyword>
<dbReference type="Pfam" id="PF01316">
    <property type="entry name" value="Arg_repressor"/>
    <property type="match status" value="1"/>
</dbReference>
<organism evidence="10 11">
    <name type="scientific">Streptococcus suis</name>
    <dbReference type="NCBI Taxonomy" id="1307"/>
    <lineage>
        <taxon>Bacteria</taxon>
        <taxon>Bacillati</taxon>
        <taxon>Bacillota</taxon>
        <taxon>Bacilli</taxon>
        <taxon>Lactobacillales</taxon>
        <taxon>Streptococcaceae</taxon>
        <taxon>Streptococcus</taxon>
    </lineage>
</organism>
<accession>A0A4V4RWM4</accession>
<dbReference type="Proteomes" id="UP000305165">
    <property type="component" value="Unassembled WGS sequence"/>
</dbReference>
<dbReference type="Gene3D" id="1.10.10.10">
    <property type="entry name" value="Winged helix-like DNA-binding domain superfamily/Winged helix DNA-binding domain"/>
    <property type="match status" value="1"/>
</dbReference>
<keyword evidence="4 7" id="KW-0805">Transcription regulation</keyword>
<dbReference type="SUPFAM" id="SSF46785">
    <property type="entry name" value="Winged helix' DNA-binding domain"/>
    <property type="match status" value="1"/>
</dbReference>
<evidence type="ECO:0000259" key="9">
    <source>
        <dbReference type="Pfam" id="PF02863"/>
    </source>
</evidence>
<dbReference type="GO" id="GO:0051259">
    <property type="term" value="P:protein complex oligomerization"/>
    <property type="evidence" value="ECO:0007669"/>
    <property type="project" value="InterPro"/>
</dbReference>
<dbReference type="GO" id="GO:0034618">
    <property type="term" value="F:arginine binding"/>
    <property type="evidence" value="ECO:0007669"/>
    <property type="project" value="InterPro"/>
</dbReference>
<proteinExistence type="inferred from homology"/>
<keyword evidence="3 7" id="KW-0963">Cytoplasm</keyword>
<dbReference type="SUPFAM" id="SSF55252">
    <property type="entry name" value="C-terminal domain of arginine repressor"/>
    <property type="match status" value="1"/>
</dbReference>
<dbReference type="UniPathway" id="UPA00068"/>
<comment type="similarity">
    <text evidence="2 7">Belongs to the ArgR family.</text>
</comment>
<dbReference type="EMBL" id="SSXO01000002">
    <property type="protein sequence ID" value="TII00405.1"/>
    <property type="molecule type" value="Genomic_DNA"/>
</dbReference>
<dbReference type="OrthoDB" id="9807089at2"/>
<feature type="domain" description="Arginine repressor DNA-binding" evidence="8">
    <location>
        <begin position="1"/>
        <end position="67"/>
    </location>
</feature>
<name>A0A4V4RWM4_STRSU</name>
<dbReference type="InterPro" id="IPR020900">
    <property type="entry name" value="Arg_repress_DNA-bd"/>
</dbReference>
<dbReference type="HAMAP" id="MF_00173">
    <property type="entry name" value="Arg_repressor"/>
    <property type="match status" value="1"/>
</dbReference>